<gene>
    <name evidence="4" type="ORF">IWH25_10785</name>
</gene>
<feature type="domain" description="CBS" evidence="3">
    <location>
        <begin position="80"/>
        <end position="136"/>
    </location>
</feature>
<reference evidence="4" key="1">
    <citation type="submission" date="2020-11" db="EMBL/GenBank/DDBJ databases">
        <title>Azospira restricta DSM 18626 genome sequence.</title>
        <authorList>
            <person name="Moe W.M."/>
        </authorList>
    </citation>
    <scope>NUCLEOTIDE SEQUENCE</scope>
    <source>
        <strain evidence="4">DSM 18626</strain>
    </source>
</reference>
<keyword evidence="5" id="KW-1185">Reference proteome</keyword>
<evidence type="ECO:0000259" key="3">
    <source>
        <dbReference type="PROSITE" id="PS51371"/>
    </source>
</evidence>
<evidence type="ECO:0000256" key="2">
    <source>
        <dbReference type="PROSITE-ProRule" id="PRU00703"/>
    </source>
</evidence>
<dbReference type="SMART" id="SM00116">
    <property type="entry name" value="CBS"/>
    <property type="match status" value="2"/>
</dbReference>
<dbReference type="AlphaFoldDB" id="A0A974PVG2"/>
<dbReference type="EMBL" id="CP064781">
    <property type="protein sequence ID" value="QRJ62282.1"/>
    <property type="molecule type" value="Genomic_DNA"/>
</dbReference>
<dbReference type="PANTHER" id="PTHR43080">
    <property type="entry name" value="CBS DOMAIN-CONTAINING PROTEIN CBSX3, MITOCHONDRIAL"/>
    <property type="match status" value="1"/>
</dbReference>
<dbReference type="PROSITE" id="PS51371">
    <property type="entry name" value="CBS"/>
    <property type="match status" value="2"/>
</dbReference>
<evidence type="ECO:0000313" key="4">
    <source>
        <dbReference type="EMBL" id="QRJ62282.1"/>
    </source>
</evidence>
<dbReference type="RefSeq" id="WP_203385811.1">
    <property type="nucleotide sequence ID" value="NZ_CP064781.1"/>
</dbReference>
<name>A0A974PVG2_9RHOO</name>
<dbReference type="InterPro" id="IPR051257">
    <property type="entry name" value="Diverse_CBS-Domain"/>
</dbReference>
<dbReference type="SUPFAM" id="SSF54631">
    <property type="entry name" value="CBS-domain pair"/>
    <property type="match status" value="1"/>
</dbReference>
<organism evidence="4 5">
    <name type="scientific">Azospira restricta</name>
    <dbReference type="NCBI Taxonomy" id="404405"/>
    <lineage>
        <taxon>Bacteria</taxon>
        <taxon>Pseudomonadati</taxon>
        <taxon>Pseudomonadota</taxon>
        <taxon>Betaproteobacteria</taxon>
        <taxon>Rhodocyclales</taxon>
        <taxon>Rhodocyclaceae</taxon>
        <taxon>Azospira</taxon>
    </lineage>
</organism>
<dbReference type="Gene3D" id="3.10.580.10">
    <property type="entry name" value="CBS-domain"/>
    <property type="match status" value="1"/>
</dbReference>
<protein>
    <submittedName>
        <fullName evidence="4">CBS domain-containing protein</fullName>
    </submittedName>
</protein>
<accession>A0A974PVG2</accession>
<dbReference type="Pfam" id="PF00571">
    <property type="entry name" value="CBS"/>
    <property type="match status" value="2"/>
</dbReference>
<sequence>MFGIYGVNGQIFSGRLEQLPDVRQVGRRRAVDAIGTAGAELGDAAARVLPESRRAASAAYRRMLHIDEERGPLVHARQIMRPQVLALAAADEVARAWRLLVERRIRQAPVLGRDGGLVGIVSEHDLLVALDPERGTAGAVMAQRVADVMTSPVVAADPLTDIRYIARVMLERGVDGVPIVDERQALVGFVSRGDLLRAVVADPPLSLWR</sequence>
<dbReference type="PANTHER" id="PTHR43080:SF2">
    <property type="entry name" value="CBS DOMAIN-CONTAINING PROTEIN"/>
    <property type="match status" value="1"/>
</dbReference>
<evidence type="ECO:0000313" key="5">
    <source>
        <dbReference type="Proteomes" id="UP000663444"/>
    </source>
</evidence>
<dbReference type="InterPro" id="IPR000644">
    <property type="entry name" value="CBS_dom"/>
</dbReference>
<proteinExistence type="predicted"/>
<dbReference type="InterPro" id="IPR046342">
    <property type="entry name" value="CBS_dom_sf"/>
</dbReference>
<evidence type="ECO:0000256" key="1">
    <source>
        <dbReference type="ARBA" id="ARBA00023122"/>
    </source>
</evidence>
<dbReference type="Proteomes" id="UP000663444">
    <property type="component" value="Chromosome"/>
</dbReference>
<dbReference type="KEGG" id="ares:IWH25_10785"/>
<keyword evidence="1 2" id="KW-0129">CBS domain</keyword>
<feature type="domain" description="CBS" evidence="3">
    <location>
        <begin position="149"/>
        <end position="207"/>
    </location>
</feature>